<sequence>MTVHLITAYREIDDLLLECLVNWAEVAEQVRGSFTEPEVHIEFAQRSTYLVEARASVEAALRALDGVNDQIASEAVVSIQVSDTEKARSQDHGQCGCVDPGFPVCADHSLPADVSSSRPDRPQRPQEHCRGQIRDWNRDILACRHQKIRGAGNADRSNPASGRSSAQRIASIREQMVSRLQDREPPPPEWEQQTSEPSDEIKEPENGPQTKSSRPRRRG</sequence>
<protein>
    <submittedName>
        <fullName evidence="2">Uncharacterized protein</fullName>
    </submittedName>
</protein>
<name>A0A5E8GV65_ROSAD</name>
<feature type="compositionally biased region" description="Polar residues" evidence="1">
    <location>
        <begin position="155"/>
        <end position="168"/>
    </location>
</feature>
<evidence type="ECO:0000313" key="2">
    <source>
        <dbReference type="EMBL" id="EEE43252.2"/>
    </source>
</evidence>
<feature type="compositionally biased region" description="Basic and acidic residues" evidence="1">
    <location>
        <begin position="118"/>
        <end position="133"/>
    </location>
</feature>
<dbReference type="EMBL" id="ACCU02000001">
    <property type="protein sequence ID" value="EEE43252.2"/>
    <property type="molecule type" value="Genomic_DNA"/>
</dbReference>
<proteinExistence type="predicted"/>
<comment type="caution">
    <text evidence="2">The sequence shown here is derived from an EMBL/GenBank/DDBJ whole genome shotgun (WGS) entry which is preliminary data.</text>
</comment>
<organism evidence="2 3">
    <name type="scientific">Roseibium alexandrii (strain DSM 17067 / NCIMB 14079 / DFL-11)</name>
    <name type="common">Labrenzia alexandrii</name>
    <dbReference type="NCBI Taxonomy" id="244592"/>
    <lineage>
        <taxon>Bacteria</taxon>
        <taxon>Pseudomonadati</taxon>
        <taxon>Pseudomonadota</taxon>
        <taxon>Alphaproteobacteria</taxon>
        <taxon>Hyphomicrobiales</taxon>
        <taxon>Stappiaceae</taxon>
        <taxon>Roseibium</taxon>
    </lineage>
</organism>
<evidence type="ECO:0000313" key="3">
    <source>
        <dbReference type="Proteomes" id="UP000004703"/>
    </source>
</evidence>
<accession>A0A5E8GV65</accession>
<gene>
    <name evidence="2" type="ORF">SADFL11_538</name>
</gene>
<reference evidence="2 3" key="1">
    <citation type="submission" date="2008-01" db="EMBL/GenBank/DDBJ databases">
        <authorList>
            <person name="Wagner-Dobler I."/>
            <person name="Ferriera S."/>
            <person name="Johnson J."/>
            <person name="Kravitz S."/>
            <person name="Beeson K."/>
            <person name="Sutton G."/>
            <person name="Rogers Y.-H."/>
            <person name="Friedman R."/>
            <person name="Frazier M."/>
            <person name="Venter J.C."/>
        </authorList>
    </citation>
    <scope>NUCLEOTIDE SEQUENCE [LARGE SCALE GENOMIC DNA]</scope>
    <source>
        <strain evidence="3">DSM 17067 / NCIMB 14079 / DFL-11</strain>
    </source>
</reference>
<dbReference type="Proteomes" id="UP000004703">
    <property type="component" value="Chromosome"/>
</dbReference>
<dbReference type="RefSeq" id="WP_040450838.1">
    <property type="nucleotide sequence ID" value="NZ_CM011002.1"/>
</dbReference>
<feature type="region of interest" description="Disordered" evidence="1">
    <location>
        <begin position="109"/>
        <end position="133"/>
    </location>
</feature>
<feature type="region of interest" description="Disordered" evidence="1">
    <location>
        <begin position="148"/>
        <end position="219"/>
    </location>
</feature>
<evidence type="ECO:0000256" key="1">
    <source>
        <dbReference type="SAM" id="MobiDB-lite"/>
    </source>
</evidence>
<reference evidence="2 3" key="2">
    <citation type="submission" date="2013-04" db="EMBL/GenBank/DDBJ databases">
        <authorList>
            <person name="Fiebig A."/>
            <person name="Pradella S."/>
            <person name="Wagner-Doebler I."/>
        </authorList>
    </citation>
    <scope>NUCLEOTIDE SEQUENCE [LARGE SCALE GENOMIC DNA]</scope>
    <source>
        <strain evidence="3">DSM 17067 / NCIMB 14079 / DFL-11</strain>
    </source>
</reference>
<dbReference type="AlphaFoldDB" id="A0A5E8GV65"/>